<sequence length="21" mass="2408">MNQPLALKLSPTLQYQKYVAT</sequence>
<gene>
    <name evidence="1" type="ORF">BIW11_02805</name>
</gene>
<organism evidence="1 2">
    <name type="scientific">Tropilaelaps mercedesae</name>
    <dbReference type="NCBI Taxonomy" id="418985"/>
    <lineage>
        <taxon>Eukaryota</taxon>
        <taxon>Metazoa</taxon>
        <taxon>Ecdysozoa</taxon>
        <taxon>Arthropoda</taxon>
        <taxon>Chelicerata</taxon>
        <taxon>Arachnida</taxon>
        <taxon>Acari</taxon>
        <taxon>Parasitiformes</taxon>
        <taxon>Mesostigmata</taxon>
        <taxon>Gamasina</taxon>
        <taxon>Dermanyssoidea</taxon>
        <taxon>Laelapidae</taxon>
        <taxon>Tropilaelaps</taxon>
    </lineage>
</organism>
<protein>
    <submittedName>
        <fullName evidence="1">Uncharacterized protein</fullName>
    </submittedName>
</protein>
<name>A0A1V9XX49_9ACAR</name>
<keyword evidence="2" id="KW-1185">Reference proteome</keyword>
<dbReference type="Proteomes" id="UP000192247">
    <property type="component" value="Unassembled WGS sequence"/>
</dbReference>
<accession>A0A1V9XX49</accession>
<reference evidence="1 2" key="1">
    <citation type="journal article" date="2017" name="Gigascience">
        <title>Draft genome of the honey bee ectoparasitic mite, Tropilaelaps mercedesae, is shaped by the parasitic life history.</title>
        <authorList>
            <person name="Dong X."/>
            <person name="Armstrong S.D."/>
            <person name="Xia D."/>
            <person name="Makepeace B.L."/>
            <person name="Darby A.C."/>
            <person name="Kadowaki T."/>
        </authorList>
    </citation>
    <scope>NUCLEOTIDE SEQUENCE [LARGE SCALE GENOMIC DNA]</scope>
    <source>
        <strain evidence="1">Wuxi-XJTLU</strain>
    </source>
</reference>
<evidence type="ECO:0000313" key="1">
    <source>
        <dbReference type="EMBL" id="OQR78039.1"/>
    </source>
</evidence>
<evidence type="ECO:0000313" key="2">
    <source>
        <dbReference type="Proteomes" id="UP000192247"/>
    </source>
</evidence>
<dbReference type="EMBL" id="MNPL01002702">
    <property type="protein sequence ID" value="OQR78039.1"/>
    <property type="molecule type" value="Genomic_DNA"/>
</dbReference>
<dbReference type="AlphaFoldDB" id="A0A1V9XX49"/>
<dbReference type="InParanoid" id="A0A1V9XX49"/>
<comment type="caution">
    <text evidence="1">The sequence shown here is derived from an EMBL/GenBank/DDBJ whole genome shotgun (WGS) entry which is preliminary data.</text>
</comment>
<proteinExistence type="predicted"/>